<sequence>MYSALALAPRAQVRLTFFPDSMNNSTLYLGGLARYKLCTTGPFDSLVEISERGTSDSLAVVARISHNVVRPSTVVFPRVRGDQSEWKVKKWMAECTVDGNVAHLIELDSIGQCLLKLHREYRLALYTPDDPRTPIAHWQRGTARNSPLSLVLYPGTENIQPQIMAAFVIQEQRMRMVEKKNGLALAPGAA</sequence>
<reference evidence="2" key="1">
    <citation type="submission" date="2023-03" db="EMBL/GenBank/DDBJ databases">
        <title>Massive genome expansion in bonnet fungi (Mycena s.s.) driven by repeated elements and novel gene families across ecological guilds.</title>
        <authorList>
            <consortium name="Lawrence Berkeley National Laboratory"/>
            <person name="Harder C.B."/>
            <person name="Miyauchi S."/>
            <person name="Viragh M."/>
            <person name="Kuo A."/>
            <person name="Thoen E."/>
            <person name="Andreopoulos B."/>
            <person name="Lu D."/>
            <person name="Skrede I."/>
            <person name="Drula E."/>
            <person name="Henrissat B."/>
            <person name="Morin E."/>
            <person name="Kohler A."/>
            <person name="Barry K."/>
            <person name="LaButti K."/>
            <person name="Morin E."/>
            <person name="Salamov A."/>
            <person name="Lipzen A."/>
            <person name="Mereny Z."/>
            <person name="Hegedus B."/>
            <person name="Baldrian P."/>
            <person name="Stursova M."/>
            <person name="Weitz H."/>
            <person name="Taylor A."/>
            <person name="Grigoriev I.V."/>
            <person name="Nagy L.G."/>
            <person name="Martin F."/>
            <person name="Kauserud H."/>
        </authorList>
    </citation>
    <scope>NUCLEOTIDE SEQUENCE</scope>
    <source>
        <strain evidence="2">9284</strain>
    </source>
</reference>
<comment type="caution">
    <text evidence="2">The sequence shown here is derived from an EMBL/GenBank/DDBJ whole genome shotgun (WGS) entry which is preliminary data.</text>
</comment>
<evidence type="ECO:0000313" key="2">
    <source>
        <dbReference type="EMBL" id="KAJ7611274.1"/>
    </source>
</evidence>
<organism evidence="2 3">
    <name type="scientific">Roridomyces roridus</name>
    <dbReference type="NCBI Taxonomy" id="1738132"/>
    <lineage>
        <taxon>Eukaryota</taxon>
        <taxon>Fungi</taxon>
        <taxon>Dikarya</taxon>
        <taxon>Basidiomycota</taxon>
        <taxon>Agaricomycotina</taxon>
        <taxon>Agaricomycetes</taxon>
        <taxon>Agaricomycetidae</taxon>
        <taxon>Agaricales</taxon>
        <taxon>Marasmiineae</taxon>
        <taxon>Mycenaceae</taxon>
        <taxon>Roridomyces</taxon>
    </lineage>
</organism>
<accession>A0AAD7B5M2</accession>
<feature type="domain" description="DUF6593" evidence="1">
    <location>
        <begin position="20"/>
        <end position="176"/>
    </location>
</feature>
<evidence type="ECO:0000313" key="3">
    <source>
        <dbReference type="Proteomes" id="UP001221142"/>
    </source>
</evidence>
<keyword evidence="3" id="KW-1185">Reference proteome</keyword>
<dbReference type="Proteomes" id="UP001221142">
    <property type="component" value="Unassembled WGS sequence"/>
</dbReference>
<dbReference type="InterPro" id="IPR046528">
    <property type="entry name" value="DUF6593"/>
</dbReference>
<gene>
    <name evidence="2" type="ORF">FB45DRAFT_1037607</name>
</gene>
<dbReference type="EMBL" id="JARKIF010000033">
    <property type="protein sequence ID" value="KAJ7611274.1"/>
    <property type="molecule type" value="Genomic_DNA"/>
</dbReference>
<proteinExistence type="predicted"/>
<dbReference type="AlphaFoldDB" id="A0AAD7B5M2"/>
<dbReference type="Pfam" id="PF20236">
    <property type="entry name" value="DUF6593"/>
    <property type="match status" value="1"/>
</dbReference>
<evidence type="ECO:0000259" key="1">
    <source>
        <dbReference type="Pfam" id="PF20236"/>
    </source>
</evidence>
<protein>
    <recommendedName>
        <fullName evidence="1">DUF6593 domain-containing protein</fullName>
    </recommendedName>
</protein>
<name>A0AAD7B5M2_9AGAR</name>